<feature type="domain" description="SHS2" evidence="8">
    <location>
        <begin position="7"/>
        <end position="194"/>
    </location>
</feature>
<accession>A0ABT7MK47</accession>
<dbReference type="EMBL" id="JASWER010000001">
    <property type="protein sequence ID" value="MDL5375791.1"/>
    <property type="molecule type" value="Genomic_DNA"/>
</dbReference>
<evidence type="ECO:0000256" key="5">
    <source>
        <dbReference type="HAMAP-Rule" id="MF_02033"/>
    </source>
</evidence>
<dbReference type="InterPro" id="IPR043129">
    <property type="entry name" value="ATPase_NBD"/>
</dbReference>
<keyword evidence="4 5" id="KW-0131">Cell cycle</keyword>
<feature type="compositionally biased region" description="Basic and acidic residues" evidence="7">
    <location>
        <begin position="380"/>
        <end position="390"/>
    </location>
</feature>
<dbReference type="Gene3D" id="3.30.420.40">
    <property type="match status" value="2"/>
</dbReference>
<dbReference type="PANTHER" id="PTHR32432:SF4">
    <property type="entry name" value="CELL DIVISION PROTEIN FTSA"/>
    <property type="match status" value="1"/>
</dbReference>
<keyword evidence="1 5" id="KW-1003">Cell membrane</keyword>
<keyword evidence="2 5" id="KW-0132">Cell division</keyword>
<dbReference type="PANTHER" id="PTHR32432">
    <property type="entry name" value="CELL DIVISION PROTEIN FTSA-RELATED"/>
    <property type="match status" value="1"/>
</dbReference>
<name>A0ABT7MK47_9BACL</name>
<evidence type="ECO:0000256" key="2">
    <source>
        <dbReference type="ARBA" id="ARBA00022618"/>
    </source>
</evidence>
<dbReference type="Gene3D" id="3.30.1490.110">
    <property type="match status" value="1"/>
</dbReference>
<evidence type="ECO:0000256" key="7">
    <source>
        <dbReference type="SAM" id="MobiDB-lite"/>
    </source>
</evidence>
<evidence type="ECO:0000256" key="4">
    <source>
        <dbReference type="ARBA" id="ARBA00023306"/>
    </source>
</evidence>
<dbReference type="GO" id="GO:0051301">
    <property type="term" value="P:cell division"/>
    <property type="evidence" value="ECO:0007669"/>
    <property type="project" value="UniProtKB-KW"/>
</dbReference>
<evidence type="ECO:0000313" key="10">
    <source>
        <dbReference type="Proteomes" id="UP001230807"/>
    </source>
</evidence>
<keyword evidence="3 5" id="KW-0472">Membrane</keyword>
<evidence type="ECO:0000256" key="3">
    <source>
        <dbReference type="ARBA" id="ARBA00023136"/>
    </source>
</evidence>
<sequence>MEANGYVAALDIGTSEIKLVVGELLGGTLNILAEGCAPSAGVKRGAVVDIDKTVQAIKQAVEHAEAALGDQIRSVYVAIEGEHIQIAPCHGIASVKREDQEITDTDVIEVINSAQVMRLPDEMSVIDVIPSSFTVDQQTGVVDPRGMLGYRLEMHGKMVTGSKTILHSIRRSIERAGLKLEGFVLGNLALGMSAASVDEIDLGIGLVDIGHEKTTVSVFYRGDLVYSYILPVGGDHMTRDLVYKLNCKYQDAKVAKEEYGLALEEMADVSEGFSFTNINGEVTFEPQSEISYVLEARIEEMFTLVLNRVQKVGVPTLSGGYLLCGGAAALPGIQELATRVMGQKTRLYQPSSIGVRHPKYATAVGVLKYVLMSDHHVSKSRLEKPDDRVAVAKPDGASQSGNDHDHDDNVVQDDRETKNGFGRLMEKLFGV</sequence>
<dbReference type="SUPFAM" id="SSF53067">
    <property type="entry name" value="Actin-like ATPase domain"/>
    <property type="match status" value="2"/>
</dbReference>
<comment type="function">
    <text evidence="5 6">Cell division protein that is involved in the assembly of the Z ring. May serve as a membrane anchor for the Z ring.</text>
</comment>
<dbReference type="HAMAP" id="MF_02033">
    <property type="entry name" value="FtsA"/>
    <property type="match status" value="1"/>
</dbReference>
<proteinExistence type="inferred from homology"/>
<protein>
    <recommendedName>
        <fullName evidence="5 6">Cell division protein FtsA</fullName>
    </recommendedName>
</protein>
<dbReference type="PIRSF" id="PIRSF003101">
    <property type="entry name" value="FtsA"/>
    <property type="match status" value="1"/>
</dbReference>
<dbReference type="InterPro" id="IPR003494">
    <property type="entry name" value="SHS2_FtsA"/>
</dbReference>
<comment type="caution">
    <text evidence="9">The sequence shown here is derived from an EMBL/GenBank/DDBJ whole genome shotgun (WGS) entry which is preliminary data.</text>
</comment>
<evidence type="ECO:0000256" key="1">
    <source>
        <dbReference type="ARBA" id="ARBA00022475"/>
    </source>
</evidence>
<organism evidence="9 10">
    <name type="scientific">Exiguobacterium mexicanum</name>
    <dbReference type="NCBI Taxonomy" id="340146"/>
    <lineage>
        <taxon>Bacteria</taxon>
        <taxon>Bacillati</taxon>
        <taxon>Bacillota</taxon>
        <taxon>Bacilli</taxon>
        <taxon>Bacillales</taxon>
        <taxon>Bacillales Family XII. Incertae Sedis</taxon>
        <taxon>Exiguobacterium</taxon>
    </lineage>
</organism>
<comment type="similarity">
    <text evidence="5 6">Belongs to the FtsA/MreB family.</text>
</comment>
<comment type="subunit">
    <text evidence="5">Self-interacts. Interacts with FtsZ.</text>
</comment>
<gene>
    <name evidence="5 9" type="primary">ftsA</name>
    <name evidence="9" type="ORF">QR695_02085</name>
</gene>
<feature type="region of interest" description="Disordered" evidence="7">
    <location>
        <begin position="380"/>
        <end position="417"/>
    </location>
</feature>
<dbReference type="NCBIfam" id="TIGR01174">
    <property type="entry name" value="ftsA"/>
    <property type="match status" value="1"/>
</dbReference>
<keyword evidence="10" id="KW-1185">Reference proteome</keyword>
<comment type="subcellular location">
    <subcellularLocation>
        <location evidence="5">Cell membrane</location>
        <topology evidence="5">Peripheral membrane protein</topology>
        <orientation evidence="5">Cytoplasmic side</orientation>
    </subcellularLocation>
    <text evidence="5">Localizes to the Z ring in an FtsZ-dependent manner. Targeted to the membrane through a conserved C-terminal amphipathic helix.</text>
</comment>
<dbReference type="Pfam" id="PF14450">
    <property type="entry name" value="FtsA"/>
    <property type="match status" value="1"/>
</dbReference>
<evidence type="ECO:0000313" key="9">
    <source>
        <dbReference type="EMBL" id="MDL5375791.1"/>
    </source>
</evidence>
<dbReference type="Pfam" id="PF02491">
    <property type="entry name" value="SHS2_FTSA"/>
    <property type="match status" value="1"/>
</dbReference>
<evidence type="ECO:0000259" key="8">
    <source>
        <dbReference type="SMART" id="SM00842"/>
    </source>
</evidence>
<dbReference type="RefSeq" id="WP_214719481.1">
    <property type="nucleotide sequence ID" value="NZ_CP183077.1"/>
</dbReference>
<reference evidence="9 10" key="1">
    <citation type="submission" date="2023-06" db="EMBL/GenBank/DDBJ databases">
        <title>Influencing factors and mechanism of Cr(VI) reduction by facultative anaerobic Exiguobacterium sp. PY14.</title>
        <authorList>
            <person name="Zou L."/>
        </authorList>
    </citation>
    <scope>NUCLEOTIDE SEQUENCE [LARGE SCALE GENOMIC DNA]</scope>
    <source>
        <strain evidence="9 10">PY14</strain>
    </source>
</reference>
<dbReference type="InterPro" id="IPR050696">
    <property type="entry name" value="FtsA/MreB"/>
</dbReference>
<dbReference type="CDD" id="cd24048">
    <property type="entry name" value="ASKHA_NBD_FtsA"/>
    <property type="match status" value="1"/>
</dbReference>
<feature type="compositionally biased region" description="Basic and acidic residues" evidence="7">
    <location>
        <begin position="402"/>
        <end position="417"/>
    </location>
</feature>
<dbReference type="SMART" id="SM00842">
    <property type="entry name" value="FtsA"/>
    <property type="match status" value="1"/>
</dbReference>
<dbReference type="Proteomes" id="UP001230807">
    <property type="component" value="Unassembled WGS sequence"/>
</dbReference>
<dbReference type="InterPro" id="IPR020823">
    <property type="entry name" value="Cell_div_FtsA"/>
</dbReference>
<evidence type="ECO:0000256" key="6">
    <source>
        <dbReference type="PIRNR" id="PIRNR003101"/>
    </source>
</evidence>